<dbReference type="PANTHER" id="PTHR43289">
    <property type="entry name" value="MITOGEN-ACTIVATED PROTEIN KINASE KINASE KINASE 20-RELATED"/>
    <property type="match status" value="1"/>
</dbReference>
<dbReference type="eggNOG" id="COG0515">
    <property type="taxonomic scope" value="Bacteria"/>
</dbReference>
<evidence type="ECO:0000256" key="3">
    <source>
        <dbReference type="ARBA" id="ARBA00022679"/>
    </source>
</evidence>
<dbReference type="EMBL" id="CP003119">
    <property type="protein sequence ID" value="AFA75552.1"/>
    <property type="molecule type" value="Genomic_DNA"/>
</dbReference>
<proteinExistence type="predicted"/>
<keyword evidence="6 7" id="KW-0067">ATP-binding</keyword>
<reference evidence="9 10" key="1">
    <citation type="journal article" date="2012" name="Appl. Environ. Microbiol.">
        <title>Involvement of two latex-clearing proteins during rubber degradation and insights into the subsequent degradation pathway revealed by the genome sequence of Gordonia polyisoprenivorans strain VH2.</title>
        <authorList>
            <person name="Hiessl S."/>
            <person name="Schuldes J."/>
            <person name="Thurmer A."/>
            <person name="Halbsguth T."/>
            <person name="Broker D."/>
            <person name="Angelov A."/>
            <person name="Liebl W."/>
            <person name="Daniel R."/>
            <person name="Steinbuchel A."/>
        </authorList>
    </citation>
    <scope>NUCLEOTIDE SEQUENCE [LARGE SCALE GENOMIC DNA]</scope>
    <source>
        <strain evidence="10">DSM 44266 / VH2</strain>
    </source>
</reference>
<organism evidence="9 10">
    <name type="scientific">Gordonia polyisoprenivorans (strain DSM 44266 / VH2)</name>
    <dbReference type="NCBI Taxonomy" id="1112204"/>
    <lineage>
        <taxon>Bacteria</taxon>
        <taxon>Bacillati</taxon>
        <taxon>Actinomycetota</taxon>
        <taxon>Actinomycetes</taxon>
        <taxon>Mycobacteriales</taxon>
        <taxon>Gordoniaceae</taxon>
        <taxon>Gordonia</taxon>
    </lineage>
</organism>
<evidence type="ECO:0000256" key="2">
    <source>
        <dbReference type="ARBA" id="ARBA00022527"/>
    </source>
</evidence>
<name>H6MXM7_GORPV</name>
<dbReference type="Gene3D" id="3.30.200.20">
    <property type="entry name" value="Phosphorylase Kinase, domain 1"/>
    <property type="match status" value="1"/>
</dbReference>
<dbReference type="GO" id="GO:0005524">
    <property type="term" value="F:ATP binding"/>
    <property type="evidence" value="ECO:0007669"/>
    <property type="project" value="UniProtKB-UniRule"/>
</dbReference>
<dbReference type="GO" id="GO:0004674">
    <property type="term" value="F:protein serine/threonine kinase activity"/>
    <property type="evidence" value="ECO:0007669"/>
    <property type="project" value="UniProtKB-KW"/>
</dbReference>
<evidence type="ECO:0000256" key="1">
    <source>
        <dbReference type="ARBA" id="ARBA00012513"/>
    </source>
</evidence>
<dbReference type="PANTHER" id="PTHR43289:SF6">
    <property type="entry name" value="SERINE_THREONINE-PROTEIN KINASE NEKL-3"/>
    <property type="match status" value="1"/>
</dbReference>
<evidence type="ECO:0000256" key="5">
    <source>
        <dbReference type="ARBA" id="ARBA00022777"/>
    </source>
</evidence>
<keyword evidence="4 7" id="KW-0547">Nucleotide-binding</keyword>
<keyword evidence="2 9" id="KW-0723">Serine/threonine-protein kinase</keyword>
<evidence type="ECO:0000313" key="10">
    <source>
        <dbReference type="Proteomes" id="UP000009154"/>
    </source>
</evidence>
<dbReference type="GeneID" id="90161546"/>
<dbReference type="SMART" id="SM00220">
    <property type="entry name" value="S_TKc"/>
    <property type="match status" value="1"/>
</dbReference>
<feature type="domain" description="Protein kinase" evidence="8">
    <location>
        <begin position="11"/>
        <end position="280"/>
    </location>
</feature>
<evidence type="ECO:0000256" key="7">
    <source>
        <dbReference type="PROSITE-ProRule" id="PRU10141"/>
    </source>
</evidence>
<dbReference type="SUPFAM" id="SSF56112">
    <property type="entry name" value="Protein kinase-like (PK-like)"/>
    <property type="match status" value="1"/>
</dbReference>
<accession>H6MXM7</accession>
<dbReference type="Gene3D" id="1.10.510.10">
    <property type="entry name" value="Transferase(Phosphotransferase) domain 1"/>
    <property type="match status" value="1"/>
</dbReference>
<evidence type="ECO:0000313" key="9">
    <source>
        <dbReference type="EMBL" id="AFA75552.1"/>
    </source>
</evidence>
<dbReference type="PROSITE" id="PS00108">
    <property type="entry name" value="PROTEIN_KINASE_ST"/>
    <property type="match status" value="1"/>
</dbReference>
<dbReference type="KEGG" id="gpo:GPOL_c45510"/>
<sequence length="304" mass="33604">MFGVGETVAGFVVDAVVGHGSSADVYRVHRTGESTSLALKVLHADDGDTGRARERFEREFAIASLLDHPRIVAMVSRGEMLVDSSPPRTQLWLAMQYVAGPSAMSLIPREDQQPRVPAALRVAEQIGDALDYAHSREILHRDVKPANILLTSASDDTDAVLSDFGIARLLDDTRPLARNGRVQGSIAYAAPELLQAQQLSPATDLYSFACSLVELFTGLPPFPRSTPFAITYAHLRDEPPKLTRRRDWLPSALNSVFAKALAKKPEERYQTCTEFVDIITRALRDVPVPAHNPRRRRRVRGYLG</sequence>
<dbReference type="CDD" id="cd14014">
    <property type="entry name" value="STKc_PknB_like"/>
    <property type="match status" value="1"/>
</dbReference>
<dbReference type="InterPro" id="IPR008271">
    <property type="entry name" value="Ser/Thr_kinase_AS"/>
</dbReference>
<dbReference type="InterPro" id="IPR011009">
    <property type="entry name" value="Kinase-like_dom_sf"/>
</dbReference>
<keyword evidence="10" id="KW-1185">Reference proteome</keyword>
<evidence type="ECO:0000259" key="8">
    <source>
        <dbReference type="PROSITE" id="PS50011"/>
    </source>
</evidence>
<dbReference type="EC" id="2.7.11.1" evidence="1"/>
<dbReference type="InterPro" id="IPR017441">
    <property type="entry name" value="Protein_kinase_ATP_BS"/>
</dbReference>
<dbReference type="RefSeq" id="WP_014361740.1">
    <property type="nucleotide sequence ID" value="NC_016906.1"/>
</dbReference>
<gene>
    <name evidence="9" type="ordered locus">GPOL_c45510</name>
</gene>
<feature type="binding site" evidence="7">
    <location>
        <position position="40"/>
    </location>
    <ligand>
        <name>ATP</name>
        <dbReference type="ChEBI" id="CHEBI:30616"/>
    </ligand>
</feature>
<dbReference type="HOGENOM" id="CLU_000288_63_44_11"/>
<dbReference type="Proteomes" id="UP000009154">
    <property type="component" value="Chromosome"/>
</dbReference>
<dbReference type="Pfam" id="PF00069">
    <property type="entry name" value="Pkinase"/>
    <property type="match status" value="1"/>
</dbReference>
<dbReference type="AlphaFoldDB" id="H6MXM7"/>
<keyword evidence="3" id="KW-0808">Transferase</keyword>
<protein>
    <recommendedName>
        <fullName evidence="1">non-specific serine/threonine protein kinase</fullName>
        <ecNumber evidence="1">2.7.11.1</ecNumber>
    </recommendedName>
</protein>
<dbReference type="PROSITE" id="PS00107">
    <property type="entry name" value="PROTEIN_KINASE_ATP"/>
    <property type="match status" value="1"/>
</dbReference>
<dbReference type="STRING" id="1112204.GPOL_c45510"/>
<dbReference type="PROSITE" id="PS50011">
    <property type="entry name" value="PROTEIN_KINASE_DOM"/>
    <property type="match status" value="1"/>
</dbReference>
<evidence type="ECO:0000256" key="4">
    <source>
        <dbReference type="ARBA" id="ARBA00022741"/>
    </source>
</evidence>
<keyword evidence="5 9" id="KW-0418">Kinase</keyword>
<dbReference type="InterPro" id="IPR000719">
    <property type="entry name" value="Prot_kinase_dom"/>
</dbReference>
<evidence type="ECO:0000256" key="6">
    <source>
        <dbReference type="ARBA" id="ARBA00022840"/>
    </source>
</evidence>